<evidence type="ECO:0000313" key="10">
    <source>
        <dbReference type="Proteomes" id="UP001501358"/>
    </source>
</evidence>
<dbReference type="EMBL" id="BAAATA010000006">
    <property type="protein sequence ID" value="GAA2479208.1"/>
    <property type="molecule type" value="Genomic_DNA"/>
</dbReference>
<keyword evidence="10" id="KW-1185">Reference proteome</keyword>
<evidence type="ECO:0000313" key="9">
    <source>
        <dbReference type="EMBL" id="GAA2479208.1"/>
    </source>
</evidence>
<comment type="caution">
    <text evidence="9">The sequence shown here is derived from an EMBL/GenBank/DDBJ whole genome shotgun (WGS) entry which is preliminary data.</text>
</comment>
<feature type="transmembrane region" description="Helical" evidence="6">
    <location>
        <begin position="52"/>
        <end position="72"/>
    </location>
</feature>
<sequence length="136" mass="15815">MADHVHLAYDYPLLGAFWTVMWIFLWIMWLMLLFRIITDIFRDRRLNGWAKAGWLLLILVLPFLGVLVYLIARGRQMGEREIHHVQEQQKAFDAYVRQAAAGSAGGVEQLATLTDLKNRGEISEEEFRRAKEKILG</sequence>
<evidence type="ECO:0000256" key="4">
    <source>
        <dbReference type="ARBA" id="ARBA00022989"/>
    </source>
</evidence>
<evidence type="ECO:0000256" key="3">
    <source>
        <dbReference type="ARBA" id="ARBA00022692"/>
    </source>
</evidence>
<evidence type="ECO:0000259" key="8">
    <source>
        <dbReference type="Pfam" id="PF13396"/>
    </source>
</evidence>
<organism evidence="9 10">
    <name type="scientific">Streptomyces thermolineatus</name>
    <dbReference type="NCBI Taxonomy" id="44033"/>
    <lineage>
        <taxon>Bacteria</taxon>
        <taxon>Bacillati</taxon>
        <taxon>Actinomycetota</taxon>
        <taxon>Actinomycetes</taxon>
        <taxon>Kitasatosporales</taxon>
        <taxon>Streptomycetaceae</taxon>
        <taxon>Streptomyces</taxon>
    </lineage>
</organism>
<dbReference type="InterPro" id="IPR027379">
    <property type="entry name" value="CLS_N"/>
</dbReference>
<dbReference type="Pfam" id="PF13396">
    <property type="entry name" value="PLDc_N"/>
    <property type="match status" value="1"/>
</dbReference>
<feature type="transmembrane region" description="Helical" evidence="6">
    <location>
        <begin position="12"/>
        <end position="32"/>
    </location>
</feature>
<evidence type="ECO:0000256" key="5">
    <source>
        <dbReference type="ARBA" id="ARBA00023136"/>
    </source>
</evidence>
<evidence type="ECO:0000256" key="2">
    <source>
        <dbReference type="ARBA" id="ARBA00022475"/>
    </source>
</evidence>
<dbReference type="Pfam" id="PF09851">
    <property type="entry name" value="SHOCT"/>
    <property type="match status" value="1"/>
</dbReference>
<comment type="subcellular location">
    <subcellularLocation>
        <location evidence="1">Cell membrane</location>
        <topology evidence="1">Multi-pass membrane protein</topology>
    </subcellularLocation>
</comment>
<dbReference type="Proteomes" id="UP001501358">
    <property type="component" value="Unassembled WGS sequence"/>
</dbReference>
<name>A0ABN3L8B1_9ACTN</name>
<keyword evidence="4 6" id="KW-1133">Transmembrane helix</keyword>
<keyword evidence="3 6" id="KW-0812">Transmembrane</keyword>
<feature type="domain" description="Cardiolipin synthase N-terminal" evidence="8">
    <location>
        <begin position="27"/>
        <end position="73"/>
    </location>
</feature>
<accession>A0ABN3L8B1</accession>
<gene>
    <name evidence="9" type="ORF">GCM10010406_14230</name>
</gene>
<feature type="domain" description="SHOCT" evidence="7">
    <location>
        <begin position="108"/>
        <end position="135"/>
    </location>
</feature>
<protein>
    <submittedName>
        <fullName evidence="9">SHOCT domain-containing protein</fullName>
    </submittedName>
</protein>
<keyword evidence="5 6" id="KW-0472">Membrane</keyword>
<reference evidence="9 10" key="1">
    <citation type="journal article" date="2019" name="Int. J. Syst. Evol. Microbiol.">
        <title>The Global Catalogue of Microorganisms (GCM) 10K type strain sequencing project: providing services to taxonomists for standard genome sequencing and annotation.</title>
        <authorList>
            <consortium name="The Broad Institute Genomics Platform"/>
            <consortium name="The Broad Institute Genome Sequencing Center for Infectious Disease"/>
            <person name="Wu L."/>
            <person name="Ma J."/>
        </authorList>
    </citation>
    <scope>NUCLEOTIDE SEQUENCE [LARGE SCALE GENOMIC DNA]</scope>
    <source>
        <strain evidence="9 10">JCM 6307</strain>
    </source>
</reference>
<proteinExistence type="predicted"/>
<evidence type="ECO:0000259" key="7">
    <source>
        <dbReference type="Pfam" id="PF09851"/>
    </source>
</evidence>
<evidence type="ECO:0000256" key="1">
    <source>
        <dbReference type="ARBA" id="ARBA00004651"/>
    </source>
</evidence>
<keyword evidence="2" id="KW-1003">Cell membrane</keyword>
<evidence type="ECO:0000256" key="6">
    <source>
        <dbReference type="SAM" id="Phobius"/>
    </source>
</evidence>
<dbReference type="RefSeq" id="WP_344382257.1">
    <property type="nucleotide sequence ID" value="NZ_BAAATA010000006.1"/>
</dbReference>
<dbReference type="InterPro" id="IPR018649">
    <property type="entry name" value="SHOCT"/>
</dbReference>